<evidence type="ECO:0000259" key="3">
    <source>
        <dbReference type="Pfam" id="PF03061"/>
    </source>
</evidence>
<dbReference type="GO" id="GO:0047617">
    <property type="term" value="F:fatty acyl-CoA hydrolase activity"/>
    <property type="evidence" value="ECO:0007669"/>
    <property type="project" value="TreeGrafter"/>
</dbReference>
<sequence>MGIVYHANYLCFFERARSELLRELGFSLPKLAKSGTQFAIKEAKIRYIAPAHLDDQLTIKTTVETHRATSLLFKQMMSNQSDKVLCEGDILVVCLNDALKPRRLPDNLRK</sequence>
<dbReference type="PANTHER" id="PTHR31793">
    <property type="entry name" value="4-HYDROXYBENZOYL-COA THIOESTERASE FAMILY MEMBER"/>
    <property type="match status" value="1"/>
</dbReference>
<dbReference type="SUPFAM" id="SSF54637">
    <property type="entry name" value="Thioesterase/thiol ester dehydrase-isomerase"/>
    <property type="match status" value="1"/>
</dbReference>
<evidence type="ECO:0000313" key="4">
    <source>
        <dbReference type="EMBL" id="GGI76974.1"/>
    </source>
</evidence>
<keyword evidence="5" id="KW-1185">Reference proteome</keyword>
<dbReference type="CDD" id="cd00586">
    <property type="entry name" value="4HBT"/>
    <property type="match status" value="1"/>
</dbReference>
<proteinExistence type="inferred from homology"/>
<gene>
    <name evidence="4" type="ORF">GCM10007966_02140</name>
</gene>
<name>A0A917JMK5_9GAMM</name>
<dbReference type="EMBL" id="BMOB01000001">
    <property type="protein sequence ID" value="GGI76974.1"/>
    <property type="molecule type" value="Genomic_DNA"/>
</dbReference>
<reference evidence="4" key="2">
    <citation type="submission" date="2020-09" db="EMBL/GenBank/DDBJ databases">
        <authorList>
            <person name="Sun Q."/>
            <person name="Ohkuma M."/>
        </authorList>
    </citation>
    <scope>NUCLEOTIDE SEQUENCE</scope>
    <source>
        <strain evidence="4">JCM 13919</strain>
    </source>
</reference>
<protein>
    <submittedName>
        <fullName evidence="4">Tol-pal system-associated acyl-CoA thioesterase</fullName>
    </submittedName>
</protein>
<dbReference type="Gene3D" id="3.10.129.10">
    <property type="entry name" value="Hotdog Thioesterase"/>
    <property type="match status" value="1"/>
</dbReference>
<dbReference type="Proteomes" id="UP000630149">
    <property type="component" value="Unassembled WGS sequence"/>
</dbReference>
<feature type="domain" description="Thioesterase" evidence="3">
    <location>
        <begin position="1"/>
        <end position="86"/>
    </location>
</feature>
<dbReference type="NCBIfam" id="TIGR00051">
    <property type="entry name" value="YbgC/FadM family acyl-CoA thioesterase"/>
    <property type="match status" value="1"/>
</dbReference>
<evidence type="ECO:0000313" key="5">
    <source>
        <dbReference type="Proteomes" id="UP000630149"/>
    </source>
</evidence>
<dbReference type="InterPro" id="IPR029069">
    <property type="entry name" value="HotDog_dom_sf"/>
</dbReference>
<comment type="caution">
    <text evidence="4">The sequence shown here is derived from an EMBL/GenBank/DDBJ whole genome shotgun (WGS) entry which is preliminary data.</text>
</comment>
<keyword evidence="2" id="KW-0378">Hydrolase</keyword>
<dbReference type="AlphaFoldDB" id="A0A917JMK5"/>
<comment type="similarity">
    <text evidence="1">Belongs to the 4-hydroxybenzoyl-CoA thioesterase family.</text>
</comment>
<reference evidence="4" key="1">
    <citation type="journal article" date="2014" name="Int. J. Syst. Evol. Microbiol.">
        <title>Complete genome sequence of Corynebacterium casei LMG S-19264T (=DSM 44701T), isolated from a smear-ripened cheese.</title>
        <authorList>
            <consortium name="US DOE Joint Genome Institute (JGI-PGF)"/>
            <person name="Walter F."/>
            <person name="Albersmeier A."/>
            <person name="Kalinowski J."/>
            <person name="Ruckert C."/>
        </authorList>
    </citation>
    <scope>NUCLEOTIDE SEQUENCE</scope>
    <source>
        <strain evidence="4">JCM 13919</strain>
    </source>
</reference>
<dbReference type="InterPro" id="IPR050563">
    <property type="entry name" value="4-hydroxybenzoyl-CoA_TE"/>
</dbReference>
<evidence type="ECO:0000256" key="1">
    <source>
        <dbReference type="ARBA" id="ARBA00005953"/>
    </source>
</evidence>
<evidence type="ECO:0000256" key="2">
    <source>
        <dbReference type="ARBA" id="ARBA00022801"/>
    </source>
</evidence>
<dbReference type="PIRSF" id="PIRSF003230">
    <property type="entry name" value="YbgC"/>
    <property type="match status" value="1"/>
</dbReference>
<organism evidence="4 5">
    <name type="scientific">Legionella impletisoli</name>
    <dbReference type="NCBI Taxonomy" id="343510"/>
    <lineage>
        <taxon>Bacteria</taxon>
        <taxon>Pseudomonadati</taxon>
        <taxon>Pseudomonadota</taxon>
        <taxon>Gammaproteobacteria</taxon>
        <taxon>Legionellales</taxon>
        <taxon>Legionellaceae</taxon>
        <taxon>Legionella</taxon>
    </lineage>
</organism>
<dbReference type="InterPro" id="IPR006684">
    <property type="entry name" value="YbgC/YbaW"/>
</dbReference>
<accession>A0A917JMK5</accession>
<dbReference type="Pfam" id="PF03061">
    <property type="entry name" value="4HBT"/>
    <property type="match status" value="1"/>
</dbReference>
<dbReference type="InterPro" id="IPR006683">
    <property type="entry name" value="Thioestr_dom"/>
</dbReference>
<dbReference type="PANTHER" id="PTHR31793:SF37">
    <property type="entry name" value="ACYL-COA THIOESTER HYDROLASE YBGC"/>
    <property type="match status" value="1"/>
</dbReference>